<sequence length="279" mass="30802">MKRLFSPNWCILALVALWQLAGTPVQAQSPERLYHTDLLRDGLITAGGVTMAVTGSTLLTNKRQLTEEDLMSLDKSQVNKFDRWAAGNYSKKAKDASDVFFYTSYGLPLLFLADKSATPHARDIYFLYAETISLAGGLYALTAGLTNRKRPNVYATHAPLEERLHKYAENSFFAGHTAATASVTFFTAKVFHDLHPGSPWRPVVWGAAAAFPATVGYLRLRAGKHFLSDNIVGYTVGAAIGILVPELHKKNREMGWRVVPASEQLPGEFLQGVALTRRF</sequence>
<dbReference type="SMART" id="SM00014">
    <property type="entry name" value="acidPPc"/>
    <property type="match status" value="1"/>
</dbReference>
<dbReference type="Proteomes" id="UP000272117">
    <property type="component" value="Unassembled WGS sequence"/>
</dbReference>
<dbReference type="InterPro" id="IPR036938">
    <property type="entry name" value="PAP2/HPO_sf"/>
</dbReference>
<feature type="domain" description="Phosphatidic acid phosphatase type 2/haloperoxidase" evidence="3">
    <location>
        <begin position="121"/>
        <end position="245"/>
    </location>
</feature>
<dbReference type="RefSeq" id="WP_123127802.1">
    <property type="nucleotide sequence ID" value="NZ_RJJD01000008.1"/>
</dbReference>
<dbReference type="Pfam" id="PF01569">
    <property type="entry name" value="PAP2"/>
    <property type="match status" value="1"/>
</dbReference>
<dbReference type="SUPFAM" id="SSF48317">
    <property type="entry name" value="Acid phosphatase/Vanadium-dependent haloperoxidase"/>
    <property type="match status" value="1"/>
</dbReference>
<evidence type="ECO:0000259" key="3">
    <source>
        <dbReference type="SMART" id="SM00014"/>
    </source>
</evidence>
<name>A0A3M9MKY7_9BACT</name>
<keyword evidence="1" id="KW-0472">Membrane</keyword>
<feature type="signal peptide" evidence="2">
    <location>
        <begin position="1"/>
        <end position="27"/>
    </location>
</feature>
<proteinExistence type="predicted"/>
<evidence type="ECO:0000313" key="4">
    <source>
        <dbReference type="EMBL" id="RNI26186.1"/>
    </source>
</evidence>
<evidence type="ECO:0000256" key="1">
    <source>
        <dbReference type="SAM" id="Phobius"/>
    </source>
</evidence>
<dbReference type="Gene3D" id="1.20.144.10">
    <property type="entry name" value="Phosphatidic acid phosphatase type 2/haloperoxidase"/>
    <property type="match status" value="1"/>
</dbReference>
<gene>
    <name evidence="4" type="ORF">EFB08_15330</name>
</gene>
<keyword evidence="1" id="KW-0812">Transmembrane</keyword>
<dbReference type="OrthoDB" id="9806134at2"/>
<feature type="chain" id="PRO_5017948579" evidence="2">
    <location>
        <begin position="28"/>
        <end position="279"/>
    </location>
</feature>
<keyword evidence="5" id="KW-1185">Reference proteome</keyword>
<protein>
    <submittedName>
        <fullName evidence="4">Phosphatase PAP2 family protein</fullName>
    </submittedName>
</protein>
<feature type="transmembrane region" description="Helical" evidence="1">
    <location>
        <begin position="43"/>
        <end position="61"/>
    </location>
</feature>
<comment type="caution">
    <text evidence="4">The sequence shown here is derived from an EMBL/GenBank/DDBJ whole genome shotgun (WGS) entry which is preliminary data.</text>
</comment>
<accession>A0A3M9MKY7</accession>
<dbReference type="AlphaFoldDB" id="A0A3M9MKY7"/>
<reference evidence="4 5" key="1">
    <citation type="submission" date="2018-11" db="EMBL/GenBank/DDBJ databases">
        <title>Rufibacter latericius sp. nov., isolated from water in Baiyang Lake.</title>
        <authorList>
            <person name="Yang Y."/>
        </authorList>
    </citation>
    <scope>NUCLEOTIDE SEQUENCE [LARGE SCALE GENOMIC DNA]</scope>
    <source>
        <strain evidence="4 5">R-22-1c-1</strain>
    </source>
</reference>
<keyword evidence="1" id="KW-1133">Transmembrane helix</keyword>
<organism evidence="4 5">
    <name type="scientific">Rufibacter latericius</name>
    <dbReference type="NCBI Taxonomy" id="2487040"/>
    <lineage>
        <taxon>Bacteria</taxon>
        <taxon>Pseudomonadati</taxon>
        <taxon>Bacteroidota</taxon>
        <taxon>Cytophagia</taxon>
        <taxon>Cytophagales</taxon>
        <taxon>Hymenobacteraceae</taxon>
        <taxon>Rufibacter</taxon>
    </lineage>
</organism>
<dbReference type="InterPro" id="IPR000326">
    <property type="entry name" value="PAP2/HPO"/>
</dbReference>
<evidence type="ECO:0000313" key="5">
    <source>
        <dbReference type="Proteomes" id="UP000272117"/>
    </source>
</evidence>
<evidence type="ECO:0000256" key="2">
    <source>
        <dbReference type="SAM" id="SignalP"/>
    </source>
</evidence>
<dbReference type="EMBL" id="RJJD01000008">
    <property type="protein sequence ID" value="RNI26186.1"/>
    <property type="molecule type" value="Genomic_DNA"/>
</dbReference>
<keyword evidence="2" id="KW-0732">Signal</keyword>
<dbReference type="CDD" id="cd01610">
    <property type="entry name" value="PAP2_like"/>
    <property type="match status" value="1"/>
</dbReference>